<proteinExistence type="predicted"/>
<evidence type="ECO:0000259" key="2">
    <source>
        <dbReference type="Pfam" id="PF07693"/>
    </source>
</evidence>
<sequence length="813" mass="93652">MEKDYIEDLGAGMLLNTDFIKKIANNEVDGIAEAELFNEELINKKEAILNMLDTDIPFCALVSGFRGTGKSVFVDYIFSDCHIDDKEIVVVKFNTSNYKNFADFLRKIIRELYVAVGRNEKEEDKKKRIFAIRKNKDDKEDNSLKNLYISTFYDVKESSNILIQNSKKKSINFESALNVVADLSKWAELAVLLALTRIPDEDRRLQAFFILGIISVALNLTLDFTINKEKVSLKQNEYNRTLETLYDDETIEYRLLEQLEKLYNAGKRVVLVIDELDKLDSDSVNQILCDIKPLLLSKYSNSILVGGLNFEMVGLLSQQDNNEEKHNQLEMNSVGADLYNHKLYMRLAYLSELNDIADVLMNPIPEEEIIYENTIYDTFLKIKAIEARGIKRAFVNSIVNIARGKYKELYLCEEDISDYNYYHKELLKYYNAIEKLENALAQKYDDSENLYQDISLKYGYYFIDYYERDETITTISVEDMREELDAFLPKQDANIICRMLSEADRQEIIETMVNNLGGSEESNETNEPKGPDGPITPITPISSDMSASGKTELPATDYMMGNSSLIETSLENDLQQIISVFEKYGFALKNKEKRQLNELYRLIVLFAGNLGKTISDFCAEVMSYLPISKEDKYKEESNAYRLLVKCFSLSNLSIEFFAGILMKSWYLNVVPHNELVSEKELYLDEYGLKYCIADYADEQGSRAFDVKYYRSNSYLEGNLKSLKNQFKMHLRGAFNEKIYRLAFVIFVYDSYMDKKCVLQKEEVGDTVGKIIVVNLYSVDSFTNGMTELRDFLFGEQDGIITNDANNNDDSEAE</sequence>
<reference evidence="3 4" key="1">
    <citation type="submission" date="2016-11" db="EMBL/GenBank/DDBJ databases">
        <authorList>
            <person name="Jaros S."/>
            <person name="Januszkiewicz K."/>
            <person name="Wedrychowicz H."/>
        </authorList>
    </citation>
    <scope>NUCLEOTIDE SEQUENCE [LARGE SCALE GENOMIC DNA]</scope>
    <source>
        <strain evidence="3 4">DSM 14809</strain>
    </source>
</reference>
<feature type="region of interest" description="Disordered" evidence="1">
    <location>
        <begin position="515"/>
        <end position="547"/>
    </location>
</feature>
<feature type="domain" description="KAP NTPase" evidence="2">
    <location>
        <begin position="55"/>
        <end position="305"/>
    </location>
</feature>
<dbReference type="InterPro" id="IPR027417">
    <property type="entry name" value="P-loop_NTPase"/>
</dbReference>
<dbReference type="InterPro" id="IPR011646">
    <property type="entry name" value="KAP_P-loop"/>
</dbReference>
<keyword evidence="4" id="KW-1185">Reference proteome</keyword>
<dbReference type="SUPFAM" id="SSF52540">
    <property type="entry name" value="P-loop containing nucleoside triphosphate hydrolases"/>
    <property type="match status" value="1"/>
</dbReference>
<dbReference type="Proteomes" id="UP000184185">
    <property type="component" value="Unassembled WGS sequence"/>
</dbReference>
<accession>A0A1M6E1Y2</accession>
<feature type="compositionally biased region" description="Low complexity" evidence="1">
    <location>
        <begin position="532"/>
        <end position="544"/>
    </location>
</feature>
<name>A0A1M6E1Y2_PSEXY</name>
<dbReference type="Pfam" id="PF07693">
    <property type="entry name" value="KAP_NTPase"/>
    <property type="match status" value="1"/>
</dbReference>
<evidence type="ECO:0000313" key="4">
    <source>
        <dbReference type="Proteomes" id="UP000184185"/>
    </source>
</evidence>
<dbReference type="EMBL" id="FQYQ01000005">
    <property type="protein sequence ID" value="SHI79496.1"/>
    <property type="molecule type" value="Genomic_DNA"/>
</dbReference>
<dbReference type="RefSeq" id="WP_072913974.1">
    <property type="nucleotide sequence ID" value="NZ_FQYQ01000005.1"/>
</dbReference>
<gene>
    <name evidence="3" type="ORF">SAMN02745725_01129</name>
</gene>
<organism evidence="3 4">
    <name type="scientific">Pseudobutyrivibrio xylanivorans DSM 14809</name>
    <dbReference type="NCBI Taxonomy" id="1123012"/>
    <lineage>
        <taxon>Bacteria</taxon>
        <taxon>Bacillati</taxon>
        <taxon>Bacillota</taxon>
        <taxon>Clostridia</taxon>
        <taxon>Lachnospirales</taxon>
        <taxon>Lachnospiraceae</taxon>
        <taxon>Pseudobutyrivibrio</taxon>
    </lineage>
</organism>
<evidence type="ECO:0000256" key="1">
    <source>
        <dbReference type="SAM" id="MobiDB-lite"/>
    </source>
</evidence>
<dbReference type="AlphaFoldDB" id="A0A1M6E1Y2"/>
<evidence type="ECO:0000313" key="3">
    <source>
        <dbReference type="EMBL" id="SHI79496.1"/>
    </source>
</evidence>
<protein>
    <submittedName>
        <fullName evidence="3">KAP family P-loop domain-containing protein</fullName>
    </submittedName>
</protein>
<dbReference type="Gene3D" id="3.40.50.300">
    <property type="entry name" value="P-loop containing nucleotide triphosphate hydrolases"/>
    <property type="match status" value="1"/>
</dbReference>
<dbReference type="OrthoDB" id="2658185at2"/>